<dbReference type="PANTHER" id="PTHR43805">
    <property type="entry name" value="GLYCEROPHOSPHORYL DIESTER PHOSPHODIESTERASE"/>
    <property type="match status" value="1"/>
</dbReference>
<gene>
    <name evidence="3" type="ORF">MKK02DRAFT_45244</name>
</gene>
<dbReference type="Gene3D" id="3.20.20.190">
    <property type="entry name" value="Phosphatidylinositol (PI) phosphodiesterase"/>
    <property type="match status" value="1"/>
</dbReference>
<dbReference type="PROSITE" id="PS51704">
    <property type="entry name" value="GP_PDE"/>
    <property type="match status" value="1"/>
</dbReference>
<dbReference type="Proteomes" id="UP001164286">
    <property type="component" value="Unassembled WGS sequence"/>
</dbReference>
<sequence>MSSIRIKQLARSATSTPELSASQRSSPALQQVQTPEEELPSFVLGAAALSGGRPRLPECWAHRGNSNKYPENTKASFIEACELGVDGIETDLHITTDNVVLCFHDPELDTKTDGKGKIELQAWRGHLEHVRTKQAPVQPLPFLSDVLEVMLYPGNEAVKLNLDCKVGIDPERLFVLIQGVLTTFDDWEKRLAPRIILGLWHPKFLLPAARHLPYLPRYAISMTLADAKRYFWNSVHGFSMYYEGLATREGQLFIAECKAEGRSVCAWTVNTKEGMRECARWGIASCITDRPDRWREVAAEFEADYEGAMKPTLQTFLLPWLSRTAYSFDIAREAKDDKEYLEREGGRFEDWGDVQTGLQIAGAE</sequence>
<dbReference type="GO" id="GO:0008081">
    <property type="term" value="F:phosphoric diester hydrolase activity"/>
    <property type="evidence" value="ECO:0007669"/>
    <property type="project" value="InterPro"/>
</dbReference>
<dbReference type="PANTHER" id="PTHR43805:SF1">
    <property type="entry name" value="GP-PDE DOMAIN-CONTAINING PROTEIN"/>
    <property type="match status" value="1"/>
</dbReference>
<accession>A0AA38LUY8</accession>
<dbReference type="InterPro" id="IPR030395">
    <property type="entry name" value="GP_PDE_dom"/>
</dbReference>
<dbReference type="GO" id="GO:0006629">
    <property type="term" value="P:lipid metabolic process"/>
    <property type="evidence" value="ECO:0007669"/>
    <property type="project" value="InterPro"/>
</dbReference>
<dbReference type="SUPFAM" id="SSF51695">
    <property type="entry name" value="PLC-like phosphodiesterases"/>
    <property type="match status" value="1"/>
</dbReference>
<evidence type="ECO:0000313" key="4">
    <source>
        <dbReference type="Proteomes" id="UP001164286"/>
    </source>
</evidence>
<protein>
    <submittedName>
        <fullName evidence="3">PLC-like phosphodiesterase</fullName>
    </submittedName>
</protein>
<keyword evidence="4" id="KW-1185">Reference proteome</keyword>
<name>A0AA38LUY8_9TREE</name>
<proteinExistence type="predicted"/>
<evidence type="ECO:0000259" key="2">
    <source>
        <dbReference type="PROSITE" id="PS51704"/>
    </source>
</evidence>
<feature type="compositionally biased region" description="Polar residues" evidence="1">
    <location>
        <begin position="1"/>
        <end position="34"/>
    </location>
</feature>
<dbReference type="InterPro" id="IPR017946">
    <property type="entry name" value="PLC-like_Pdiesterase_TIM-brl"/>
</dbReference>
<comment type="caution">
    <text evidence="3">The sequence shown here is derived from an EMBL/GenBank/DDBJ whole genome shotgun (WGS) entry which is preliminary data.</text>
</comment>
<dbReference type="AlphaFoldDB" id="A0AA38LUY8"/>
<evidence type="ECO:0000313" key="3">
    <source>
        <dbReference type="EMBL" id="KAI9636540.1"/>
    </source>
</evidence>
<organism evidence="3 4">
    <name type="scientific">Dioszegia hungarica</name>
    <dbReference type="NCBI Taxonomy" id="4972"/>
    <lineage>
        <taxon>Eukaryota</taxon>
        <taxon>Fungi</taxon>
        <taxon>Dikarya</taxon>
        <taxon>Basidiomycota</taxon>
        <taxon>Agaricomycotina</taxon>
        <taxon>Tremellomycetes</taxon>
        <taxon>Tremellales</taxon>
        <taxon>Bulleribasidiaceae</taxon>
        <taxon>Dioszegia</taxon>
    </lineage>
</organism>
<dbReference type="RefSeq" id="XP_052946317.1">
    <property type="nucleotide sequence ID" value="XM_053093308.1"/>
</dbReference>
<reference evidence="3" key="1">
    <citation type="journal article" date="2022" name="G3 (Bethesda)">
        <title>High quality genome of the basidiomycete yeast Dioszegia hungarica PDD-24b-2 isolated from cloud water.</title>
        <authorList>
            <person name="Jarrige D."/>
            <person name="Haridas S."/>
            <person name="Bleykasten-Grosshans C."/>
            <person name="Joly M."/>
            <person name="Nadalig T."/>
            <person name="Sancelme M."/>
            <person name="Vuilleumier S."/>
            <person name="Grigoriev I.V."/>
            <person name="Amato P."/>
            <person name="Bringel F."/>
        </authorList>
    </citation>
    <scope>NUCLEOTIDE SEQUENCE</scope>
    <source>
        <strain evidence="3">PDD-24b-2</strain>
    </source>
</reference>
<dbReference type="GeneID" id="77732513"/>
<dbReference type="Pfam" id="PF03009">
    <property type="entry name" value="GDPD"/>
    <property type="match status" value="1"/>
</dbReference>
<dbReference type="EMBL" id="JAKWFO010000005">
    <property type="protein sequence ID" value="KAI9636540.1"/>
    <property type="molecule type" value="Genomic_DNA"/>
</dbReference>
<evidence type="ECO:0000256" key="1">
    <source>
        <dbReference type="SAM" id="MobiDB-lite"/>
    </source>
</evidence>
<feature type="region of interest" description="Disordered" evidence="1">
    <location>
        <begin position="1"/>
        <end position="37"/>
    </location>
</feature>
<feature type="domain" description="GP-PDE" evidence="2">
    <location>
        <begin position="57"/>
        <end position="298"/>
    </location>
</feature>